<keyword evidence="4 5" id="KW-0472">Membrane</keyword>
<proteinExistence type="predicted"/>
<feature type="transmembrane region" description="Helical" evidence="5">
    <location>
        <begin position="21"/>
        <end position="41"/>
    </location>
</feature>
<organism evidence="8 9">
    <name type="scientific">Stentor coeruleus</name>
    <dbReference type="NCBI Taxonomy" id="5963"/>
    <lineage>
        <taxon>Eukaryota</taxon>
        <taxon>Sar</taxon>
        <taxon>Alveolata</taxon>
        <taxon>Ciliophora</taxon>
        <taxon>Postciliodesmatophora</taxon>
        <taxon>Heterotrichea</taxon>
        <taxon>Heterotrichida</taxon>
        <taxon>Stentoridae</taxon>
        <taxon>Stentor</taxon>
    </lineage>
</organism>
<evidence type="ECO:0000256" key="2">
    <source>
        <dbReference type="ARBA" id="ARBA00022692"/>
    </source>
</evidence>
<dbReference type="Pfam" id="PF13850">
    <property type="entry name" value="ERGIC_N"/>
    <property type="match status" value="1"/>
</dbReference>
<dbReference type="PANTHER" id="PTHR10984">
    <property type="entry name" value="ENDOPLASMIC RETICULUM-GOLGI INTERMEDIATE COMPARTMENT PROTEIN"/>
    <property type="match status" value="1"/>
</dbReference>
<protein>
    <recommendedName>
        <fullName evidence="10">Endoplasmic reticulum vesicle transporter C-terminal domain-containing protein</fullName>
    </recommendedName>
</protein>
<dbReference type="EMBL" id="MPUH01001096">
    <property type="protein sequence ID" value="OMJ70356.1"/>
    <property type="molecule type" value="Genomic_DNA"/>
</dbReference>
<evidence type="ECO:0008006" key="10">
    <source>
        <dbReference type="Google" id="ProtNLM"/>
    </source>
</evidence>
<dbReference type="PANTHER" id="PTHR10984:SF37">
    <property type="entry name" value="PROTEIN DISULFIDE-ISOMERASE 5-3"/>
    <property type="match status" value="1"/>
</dbReference>
<feature type="domain" description="Endoplasmic reticulum vesicle transporter C-terminal" evidence="6">
    <location>
        <begin position="129"/>
        <end position="321"/>
    </location>
</feature>
<evidence type="ECO:0000256" key="1">
    <source>
        <dbReference type="ARBA" id="ARBA00004370"/>
    </source>
</evidence>
<evidence type="ECO:0000313" key="9">
    <source>
        <dbReference type="Proteomes" id="UP000187209"/>
    </source>
</evidence>
<reference evidence="8 9" key="1">
    <citation type="submission" date="2016-11" db="EMBL/GenBank/DDBJ databases">
        <title>The macronuclear genome of Stentor coeruleus: a giant cell with tiny introns.</title>
        <authorList>
            <person name="Slabodnick M."/>
            <person name="Ruby J.G."/>
            <person name="Reiff S.B."/>
            <person name="Swart E.C."/>
            <person name="Gosai S."/>
            <person name="Prabakaran S."/>
            <person name="Witkowska E."/>
            <person name="Larue G.E."/>
            <person name="Fisher S."/>
            <person name="Freeman R.M."/>
            <person name="Gunawardena J."/>
            <person name="Chu W."/>
            <person name="Stover N.A."/>
            <person name="Gregory B.D."/>
            <person name="Nowacki M."/>
            <person name="Derisi J."/>
            <person name="Roy S.W."/>
            <person name="Marshall W.F."/>
            <person name="Sood P."/>
        </authorList>
    </citation>
    <scope>NUCLEOTIDE SEQUENCE [LARGE SCALE GENOMIC DNA]</scope>
    <source>
        <strain evidence="8">WM001</strain>
    </source>
</reference>
<gene>
    <name evidence="8" type="ORF">SteCoe_31688</name>
</gene>
<evidence type="ECO:0000256" key="4">
    <source>
        <dbReference type="ARBA" id="ARBA00023136"/>
    </source>
</evidence>
<dbReference type="InterPro" id="IPR045888">
    <property type="entry name" value="Erv"/>
</dbReference>
<keyword evidence="9" id="KW-1185">Reference proteome</keyword>
<dbReference type="InterPro" id="IPR012936">
    <property type="entry name" value="Erv_C"/>
</dbReference>
<dbReference type="OrthoDB" id="285848at2759"/>
<dbReference type="GO" id="GO:0005783">
    <property type="term" value="C:endoplasmic reticulum"/>
    <property type="evidence" value="ECO:0007669"/>
    <property type="project" value="TreeGrafter"/>
</dbReference>
<sequence>MLQRIKHADLYRKVSSDLSQQTAVGGVFSLVSYSIICLLFLSELYCYLFSPYKPTLLVESSLTNRIQVDIDIKFPSIPCALLSIMYADISSEYYTKALLHKYPIENGVILYDAHTTHTEPLTPKGCGSCYGAELYDGQCCNTCEEVMEAYTSRNWKAPNPEDVDQCKHKASEDTFRGEGCLVNGEILTRKIPATIRFELNNFGKALMSQISLQLNGDHTINHLGFSDPEGIKIPGPLNGKQVQGNYINLYYLKVNPAEKDEERFYETSESYLGFNTLAYPIIALSYDIEPITTIYKPEKSFTEFIVSICAIVGGWHALSIIISKIVIR</sequence>
<comment type="caution">
    <text evidence="8">The sequence shown here is derived from an EMBL/GenBank/DDBJ whole genome shotgun (WGS) entry which is preliminary data.</text>
</comment>
<name>A0A1R2B0R7_9CILI</name>
<dbReference type="Pfam" id="PF07970">
    <property type="entry name" value="COPIIcoated_ERV"/>
    <property type="match status" value="1"/>
</dbReference>
<evidence type="ECO:0000259" key="7">
    <source>
        <dbReference type="Pfam" id="PF13850"/>
    </source>
</evidence>
<dbReference type="Proteomes" id="UP000187209">
    <property type="component" value="Unassembled WGS sequence"/>
</dbReference>
<evidence type="ECO:0000256" key="3">
    <source>
        <dbReference type="ARBA" id="ARBA00022989"/>
    </source>
</evidence>
<evidence type="ECO:0000259" key="6">
    <source>
        <dbReference type="Pfam" id="PF07970"/>
    </source>
</evidence>
<feature type="transmembrane region" description="Helical" evidence="5">
    <location>
        <begin position="304"/>
        <end position="327"/>
    </location>
</feature>
<comment type="subcellular location">
    <subcellularLocation>
        <location evidence="1">Membrane</location>
    </subcellularLocation>
</comment>
<keyword evidence="3 5" id="KW-1133">Transmembrane helix</keyword>
<dbReference type="GO" id="GO:0030134">
    <property type="term" value="C:COPII-coated ER to Golgi transport vesicle"/>
    <property type="evidence" value="ECO:0007669"/>
    <property type="project" value="TreeGrafter"/>
</dbReference>
<evidence type="ECO:0000313" key="8">
    <source>
        <dbReference type="EMBL" id="OMJ70356.1"/>
    </source>
</evidence>
<dbReference type="GO" id="GO:0016020">
    <property type="term" value="C:membrane"/>
    <property type="evidence" value="ECO:0007669"/>
    <property type="project" value="UniProtKB-SubCell"/>
</dbReference>
<accession>A0A1R2B0R7</accession>
<dbReference type="AlphaFoldDB" id="A0A1R2B0R7"/>
<keyword evidence="2 5" id="KW-0812">Transmembrane</keyword>
<evidence type="ECO:0000256" key="5">
    <source>
        <dbReference type="SAM" id="Phobius"/>
    </source>
</evidence>
<dbReference type="InterPro" id="IPR039542">
    <property type="entry name" value="Erv_N"/>
</dbReference>
<feature type="domain" description="Endoplasmic reticulum vesicle transporter N-terminal" evidence="7">
    <location>
        <begin position="6"/>
        <end position="92"/>
    </location>
</feature>